<dbReference type="InterPro" id="IPR002401">
    <property type="entry name" value="Cyt_P450_E_grp-I"/>
</dbReference>
<accession>A0AAW0DUJ9</accession>
<dbReference type="EMBL" id="JAWWNJ010000005">
    <property type="protein sequence ID" value="KAK7055284.1"/>
    <property type="molecule type" value="Genomic_DNA"/>
</dbReference>
<dbReference type="InterPro" id="IPR036396">
    <property type="entry name" value="Cyt_P450_sf"/>
</dbReference>
<evidence type="ECO:0000313" key="16">
    <source>
        <dbReference type="EMBL" id="KAK7055284.1"/>
    </source>
</evidence>
<dbReference type="GO" id="GO:0004497">
    <property type="term" value="F:monooxygenase activity"/>
    <property type="evidence" value="ECO:0007669"/>
    <property type="project" value="UniProtKB-KW"/>
</dbReference>
<proteinExistence type="inferred from homology"/>
<evidence type="ECO:0000256" key="3">
    <source>
        <dbReference type="ARBA" id="ARBA00005179"/>
    </source>
</evidence>
<evidence type="ECO:0000256" key="12">
    <source>
        <dbReference type="ARBA" id="ARBA00023136"/>
    </source>
</evidence>
<dbReference type="SUPFAM" id="SSF48264">
    <property type="entry name" value="Cytochrome P450"/>
    <property type="match status" value="1"/>
</dbReference>
<dbReference type="PRINTS" id="PR00385">
    <property type="entry name" value="P450"/>
</dbReference>
<reference evidence="16 17" key="1">
    <citation type="journal article" date="2024" name="J Genomics">
        <title>Draft genome sequencing and assembly of Favolaschia claudopus CIRM-BRFM 2984 isolated from oak limbs.</title>
        <authorList>
            <person name="Navarro D."/>
            <person name="Drula E."/>
            <person name="Chaduli D."/>
            <person name="Cazenave R."/>
            <person name="Ahrendt S."/>
            <person name="Wang J."/>
            <person name="Lipzen A."/>
            <person name="Daum C."/>
            <person name="Barry K."/>
            <person name="Grigoriev I.V."/>
            <person name="Favel A."/>
            <person name="Rosso M.N."/>
            <person name="Martin F."/>
        </authorList>
    </citation>
    <scope>NUCLEOTIDE SEQUENCE [LARGE SCALE GENOMIC DNA]</scope>
    <source>
        <strain evidence="16 17">CIRM-BRFM 2984</strain>
    </source>
</reference>
<keyword evidence="5 14" id="KW-0349">Heme</keyword>
<dbReference type="InterPro" id="IPR001128">
    <property type="entry name" value="Cyt_P450"/>
</dbReference>
<dbReference type="AlphaFoldDB" id="A0AAW0DUJ9"/>
<evidence type="ECO:0000256" key="7">
    <source>
        <dbReference type="ARBA" id="ARBA00022723"/>
    </source>
</evidence>
<dbReference type="GO" id="GO:0020037">
    <property type="term" value="F:heme binding"/>
    <property type="evidence" value="ECO:0007669"/>
    <property type="project" value="InterPro"/>
</dbReference>
<comment type="subcellular location">
    <subcellularLocation>
        <location evidence="2">Membrane</location>
        <topology evidence="2">Single-pass membrane protein</topology>
    </subcellularLocation>
</comment>
<dbReference type="GO" id="GO:0016020">
    <property type="term" value="C:membrane"/>
    <property type="evidence" value="ECO:0007669"/>
    <property type="project" value="UniProtKB-SubCell"/>
</dbReference>
<comment type="cofactor">
    <cofactor evidence="1 14">
        <name>heme</name>
        <dbReference type="ChEBI" id="CHEBI:30413"/>
    </cofactor>
</comment>
<dbReference type="InterPro" id="IPR017972">
    <property type="entry name" value="Cyt_P450_CS"/>
</dbReference>
<organism evidence="16 17">
    <name type="scientific">Favolaschia claudopus</name>
    <dbReference type="NCBI Taxonomy" id="2862362"/>
    <lineage>
        <taxon>Eukaryota</taxon>
        <taxon>Fungi</taxon>
        <taxon>Dikarya</taxon>
        <taxon>Basidiomycota</taxon>
        <taxon>Agaricomycotina</taxon>
        <taxon>Agaricomycetes</taxon>
        <taxon>Agaricomycetidae</taxon>
        <taxon>Agaricales</taxon>
        <taxon>Marasmiineae</taxon>
        <taxon>Mycenaceae</taxon>
        <taxon>Favolaschia</taxon>
    </lineage>
</organism>
<dbReference type="CDD" id="cd11065">
    <property type="entry name" value="CYP64-like"/>
    <property type="match status" value="1"/>
</dbReference>
<evidence type="ECO:0000256" key="14">
    <source>
        <dbReference type="PIRSR" id="PIRSR602401-1"/>
    </source>
</evidence>
<name>A0AAW0DUJ9_9AGAR</name>
<dbReference type="PANTHER" id="PTHR46300">
    <property type="entry name" value="P450, PUTATIVE (EUROFUNG)-RELATED-RELATED"/>
    <property type="match status" value="1"/>
</dbReference>
<evidence type="ECO:0000313" key="17">
    <source>
        <dbReference type="Proteomes" id="UP001362999"/>
    </source>
</evidence>
<evidence type="ECO:0000256" key="8">
    <source>
        <dbReference type="ARBA" id="ARBA00022989"/>
    </source>
</evidence>
<comment type="caution">
    <text evidence="16">The sequence shown here is derived from an EMBL/GenBank/DDBJ whole genome shotgun (WGS) entry which is preliminary data.</text>
</comment>
<feature type="binding site" description="axial binding residue" evidence="14">
    <location>
        <position position="440"/>
    </location>
    <ligand>
        <name>heme</name>
        <dbReference type="ChEBI" id="CHEBI:30413"/>
    </ligand>
    <ligandPart>
        <name>Fe</name>
        <dbReference type="ChEBI" id="CHEBI:18248"/>
    </ligandPart>
</feature>
<keyword evidence="6" id="KW-0812">Transmembrane</keyword>
<dbReference type="InterPro" id="IPR050364">
    <property type="entry name" value="Cytochrome_P450_fung"/>
</dbReference>
<dbReference type="Proteomes" id="UP001362999">
    <property type="component" value="Unassembled WGS sequence"/>
</dbReference>
<gene>
    <name evidence="16" type="ORF">R3P38DRAFT_2846180</name>
</gene>
<dbReference type="Gene3D" id="1.10.630.10">
    <property type="entry name" value="Cytochrome P450"/>
    <property type="match status" value="1"/>
</dbReference>
<keyword evidence="7 14" id="KW-0479">Metal-binding</keyword>
<keyword evidence="8" id="KW-1133">Transmembrane helix</keyword>
<dbReference type="GO" id="GO:0005506">
    <property type="term" value="F:iron ion binding"/>
    <property type="evidence" value="ECO:0007669"/>
    <property type="project" value="InterPro"/>
</dbReference>
<keyword evidence="9 15" id="KW-0560">Oxidoreductase</keyword>
<keyword evidence="17" id="KW-1185">Reference proteome</keyword>
<evidence type="ECO:0000256" key="9">
    <source>
        <dbReference type="ARBA" id="ARBA00023002"/>
    </source>
</evidence>
<evidence type="ECO:0000256" key="15">
    <source>
        <dbReference type="RuleBase" id="RU000461"/>
    </source>
</evidence>
<evidence type="ECO:0000256" key="11">
    <source>
        <dbReference type="ARBA" id="ARBA00023033"/>
    </source>
</evidence>
<evidence type="ECO:0000256" key="5">
    <source>
        <dbReference type="ARBA" id="ARBA00022617"/>
    </source>
</evidence>
<dbReference type="PANTHER" id="PTHR46300:SF2">
    <property type="entry name" value="CYTOCHROME P450 MONOOXYGENASE ALNH-RELATED"/>
    <property type="match status" value="1"/>
</dbReference>
<keyword evidence="11 15" id="KW-0503">Monooxygenase</keyword>
<comment type="similarity">
    <text evidence="4 15">Belongs to the cytochrome P450 family.</text>
</comment>
<comment type="pathway">
    <text evidence="3">Secondary metabolite biosynthesis.</text>
</comment>
<keyword evidence="13" id="KW-0325">Glycoprotein</keyword>
<protein>
    <submittedName>
        <fullName evidence="16">Cytochrome P450</fullName>
    </submittedName>
</protein>
<evidence type="ECO:0000256" key="1">
    <source>
        <dbReference type="ARBA" id="ARBA00001971"/>
    </source>
</evidence>
<evidence type="ECO:0000256" key="10">
    <source>
        <dbReference type="ARBA" id="ARBA00023004"/>
    </source>
</evidence>
<dbReference type="PRINTS" id="PR00463">
    <property type="entry name" value="EP450I"/>
</dbReference>
<dbReference type="PROSITE" id="PS00086">
    <property type="entry name" value="CYTOCHROME_P450"/>
    <property type="match status" value="1"/>
</dbReference>
<evidence type="ECO:0000256" key="6">
    <source>
        <dbReference type="ARBA" id="ARBA00022692"/>
    </source>
</evidence>
<dbReference type="GO" id="GO:0016705">
    <property type="term" value="F:oxidoreductase activity, acting on paired donors, with incorporation or reduction of molecular oxygen"/>
    <property type="evidence" value="ECO:0007669"/>
    <property type="project" value="InterPro"/>
</dbReference>
<sequence>MIATFLALVFVGCIARLLITGRRERTLPPGPPTIPILGNLHILPQVDQSHLKFTEWARRYGDIFSIKIASNTMVVLSSATAIKEIVDKSSWIASSRPPKYISILSAGGYHVLFACDTPLLRKIRKAIARFLSPAHAMRHSPIRSAESTQLLYELMTHPEDFSKSIGRYMHSIAMLTTYGQRVPSAASPNAQYFMELLHQSMRIHVHGNFPPIDLIPVLKYLPERWAPWLAISRRSRAQTAALHSEFTEVAISHVSSAKPEDDTARQGECFISYISKMRLSPEEFDTFSYSAFTLTEAGTDTTATYLRSLVLILAVYPEYQERARQEIDDVVGLARLPELADFSQMPFINALIKEVTRIQPIFPTGIPHYTTEDIRYKDYIIPKNTTVIMNIYSIFRNPDIFDEPEVFNPERYIQSEHGTRDGMDTDFRDNLIFGAGRRICAGESMARNTIQLTAMRLIWAFSFSSAVDPQTSRPVPRDLDFYEPGFMTTPHPFRCTIQVRSGDRREVILRAFDDAKEVLQRYER</sequence>
<evidence type="ECO:0000256" key="13">
    <source>
        <dbReference type="ARBA" id="ARBA00023180"/>
    </source>
</evidence>
<keyword evidence="10 14" id="KW-0408">Iron</keyword>
<keyword evidence="12" id="KW-0472">Membrane</keyword>
<dbReference type="Pfam" id="PF00067">
    <property type="entry name" value="p450"/>
    <property type="match status" value="1"/>
</dbReference>
<evidence type="ECO:0000256" key="2">
    <source>
        <dbReference type="ARBA" id="ARBA00004167"/>
    </source>
</evidence>
<evidence type="ECO:0000256" key="4">
    <source>
        <dbReference type="ARBA" id="ARBA00010617"/>
    </source>
</evidence>